<dbReference type="InterPro" id="IPR025324">
    <property type="entry name" value="DUF4230"/>
</dbReference>
<gene>
    <name evidence="1" type="ORF">BIW12_10670</name>
</gene>
<protein>
    <recommendedName>
        <fullName evidence="3">DUF4230 domain-containing protein</fullName>
    </recommendedName>
</protein>
<dbReference type="OrthoDB" id="5700441at2"/>
<organism evidence="1 2">
    <name type="scientific">Flavobacterium commune</name>
    <dbReference type="NCBI Taxonomy" id="1306519"/>
    <lineage>
        <taxon>Bacteria</taxon>
        <taxon>Pseudomonadati</taxon>
        <taxon>Bacteroidota</taxon>
        <taxon>Flavobacteriia</taxon>
        <taxon>Flavobacteriales</taxon>
        <taxon>Flavobacteriaceae</taxon>
        <taxon>Flavobacterium</taxon>
    </lineage>
</organism>
<name>A0A1D9PC11_9FLAO</name>
<dbReference type="Proteomes" id="UP000178198">
    <property type="component" value="Chromosome"/>
</dbReference>
<dbReference type="RefSeq" id="WP_071185096.1">
    <property type="nucleotide sequence ID" value="NZ_CP017774.1"/>
</dbReference>
<dbReference type="KEGG" id="fcm:BIW12_10670"/>
<reference evidence="1 2" key="1">
    <citation type="submission" date="2016-10" db="EMBL/GenBank/DDBJ databases">
        <title>Complete Genome Sequence of Flavobacterium sp. PK15.</title>
        <authorList>
            <person name="Ekwe A."/>
            <person name="Kim S.B."/>
        </authorList>
    </citation>
    <scope>NUCLEOTIDE SEQUENCE [LARGE SCALE GENOMIC DNA]</scope>
    <source>
        <strain evidence="1 2">PK15</strain>
    </source>
</reference>
<evidence type="ECO:0000313" key="2">
    <source>
        <dbReference type="Proteomes" id="UP000178198"/>
    </source>
</evidence>
<dbReference type="STRING" id="1306519.BIW12_10670"/>
<evidence type="ECO:0000313" key="1">
    <source>
        <dbReference type="EMBL" id="AOZ99854.1"/>
    </source>
</evidence>
<dbReference type="EMBL" id="CP017774">
    <property type="protein sequence ID" value="AOZ99854.1"/>
    <property type="molecule type" value="Genomic_DNA"/>
</dbReference>
<sequence>MIKNILIGAAVIVAAVLLFKFCDFKKSDEDAISYNTNLIQQQIVNVGKLVVTEGHFSEVITYKNQQKYLLDMVSFEKKALIVVNADVTVAYDLHQMKYDIDEKNKIITIVSIPKEEIKISPDIQFYDVEQSKLNPFTGDDYNKINKQVKANLAKKIAKSTLKSNAQNRLISELSKILILTNTMGWKLQYEGKVIETEKDLGQQVKL</sequence>
<dbReference type="AlphaFoldDB" id="A0A1D9PC11"/>
<keyword evidence="2" id="KW-1185">Reference proteome</keyword>
<proteinExistence type="predicted"/>
<dbReference type="Pfam" id="PF14014">
    <property type="entry name" value="DUF4230"/>
    <property type="match status" value="1"/>
</dbReference>
<evidence type="ECO:0008006" key="3">
    <source>
        <dbReference type="Google" id="ProtNLM"/>
    </source>
</evidence>
<accession>A0A1D9PC11</accession>